<dbReference type="GO" id="GO:0009313">
    <property type="term" value="P:oligosaccharide catabolic process"/>
    <property type="evidence" value="ECO:0007669"/>
    <property type="project" value="TreeGrafter"/>
</dbReference>
<gene>
    <name evidence="5" type="ORF">Rumeso_01055</name>
</gene>
<dbReference type="PANTHER" id="PTHR10357:SF179">
    <property type="entry name" value="NEUTRAL AND BASIC AMINO ACID TRANSPORT PROTEIN RBAT"/>
    <property type="match status" value="1"/>
</dbReference>
<dbReference type="PANTHER" id="PTHR10357">
    <property type="entry name" value="ALPHA-AMYLASE FAMILY MEMBER"/>
    <property type="match status" value="1"/>
</dbReference>
<dbReference type="Gene3D" id="3.20.20.80">
    <property type="entry name" value="Glycosidases"/>
    <property type="match status" value="1"/>
</dbReference>
<evidence type="ECO:0000259" key="4">
    <source>
        <dbReference type="SMART" id="SM00642"/>
    </source>
</evidence>
<keyword evidence="2 5" id="KW-0378">Hydrolase</keyword>
<dbReference type="InterPro" id="IPR013780">
    <property type="entry name" value="Glyco_hydro_b"/>
</dbReference>
<dbReference type="EMBL" id="AOSK01000030">
    <property type="protein sequence ID" value="EYD77348.1"/>
    <property type="molecule type" value="Genomic_DNA"/>
</dbReference>
<name>A0A017HT51_9RHOB</name>
<dbReference type="PATRIC" id="fig|442562.3.peg.1047"/>
<dbReference type="SUPFAM" id="SSF51445">
    <property type="entry name" value="(Trans)glycosidases"/>
    <property type="match status" value="1"/>
</dbReference>
<organism evidence="5 6">
    <name type="scientific">Rubellimicrobium mesophilum DSM 19309</name>
    <dbReference type="NCBI Taxonomy" id="442562"/>
    <lineage>
        <taxon>Bacteria</taxon>
        <taxon>Pseudomonadati</taxon>
        <taxon>Pseudomonadota</taxon>
        <taxon>Alphaproteobacteria</taxon>
        <taxon>Rhodobacterales</taxon>
        <taxon>Roseobacteraceae</taxon>
        <taxon>Rubellimicrobium</taxon>
    </lineage>
</organism>
<dbReference type="FunFam" id="3.90.400.10:FF:000002">
    <property type="entry name" value="Sucrose isomerase"/>
    <property type="match status" value="1"/>
</dbReference>
<dbReference type="AlphaFoldDB" id="A0A017HT51"/>
<dbReference type="Pfam" id="PF00128">
    <property type="entry name" value="Alpha-amylase"/>
    <property type="match status" value="1"/>
</dbReference>
<protein>
    <submittedName>
        <fullName evidence="5">Maltodextrin glucosidase</fullName>
        <ecNumber evidence="5">3.2.1.20</ecNumber>
    </submittedName>
</protein>
<evidence type="ECO:0000256" key="3">
    <source>
        <dbReference type="ARBA" id="ARBA00023295"/>
    </source>
</evidence>
<dbReference type="InterPro" id="IPR045857">
    <property type="entry name" value="O16G_dom_2"/>
</dbReference>
<sequence>MAGVKQMREWWRDAVIYQVYPRSFQDSNGDGVGDLPGITRRLPHVASLGVDAIWLSPFFASPDRDMGYDVSDYTAVNPLFGTLEDFDALVAEAHRLGLKVIIDQVLSHTSDQHPWFKESRQDRVNPRADWYVWADPKAYGTPPNNWLSVFGGSAWHFEARRRQYYLHNFLTEQPDLNFHNEEVVDALLDSMKFWLDRGVDGFRLDTVNFFVHDRQLRDNPPSDWIEFPANPYEAQDHRFSKTRPQNIAVLQRMRRLTDQYKDIMMVGEVGEAARQIDIMAEYTSGGDKLHMAYSFEFLSHDHTAEHFRSRISRFLERAPNGWPCWSFSNHDVTRHATRWTKPGGDVDAVARQSIALLTSFPGTLGLYQGEELGQLETDIEFHELRDLGYVAFWPEIKGRDGARTPMVWEHDQTNAGFSTGLPWLPVKEPQAARAVDLQEARNDSVLHAYRSSLAFRKSHEALRLGTTDFLDLPEPILGLRRSHGDQHLTCLFNLSERPLRLTLSAEALPVGPSQAEVKGTSVRLPAHGFVYLQSKAPVAVAPEALGEPGSSRQPGMASAT</sequence>
<keyword evidence="3 5" id="KW-0326">Glycosidase</keyword>
<dbReference type="InterPro" id="IPR017853">
    <property type="entry name" value="GH"/>
</dbReference>
<dbReference type="CDD" id="cd11330">
    <property type="entry name" value="AmyAc_OligoGlu"/>
    <property type="match status" value="1"/>
</dbReference>
<proteinExistence type="inferred from homology"/>
<dbReference type="Gene3D" id="2.60.40.1180">
    <property type="entry name" value="Golgi alpha-mannosidase II"/>
    <property type="match status" value="1"/>
</dbReference>
<dbReference type="Gene3D" id="3.90.400.10">
    <property type="entry name" value="Oligo-1,6-glucosidase, Domain 2"/>
    <property type="match status" value="1"/>
</dbReference>
<dbReference type="SMART" id="SM00642">
    <property type="entry name" value="Aamy"/>
    <property type="match status" value="1"/>
</dbReference>
<comment type="similarity">
    <text evidence="1">Belongs to the glycosyl hydrolase 13 family.</text>
</comment>
<evidence type="ECO:0000313" key="5">
    <source>
        <dbReference type="EMBL" id="EYD77348.1"/>
    </source>
</evidence>
<dbReference type="STRING" id="442562.Rumeso_01055"/>
<keyword evidence="6" id="KW-1185">Reference proteome</keyword>
<comment type="caution">
    <text evidence="5">The sequence shown here is derived from an EMBL/GenBank/DDBJ whole genome shotgun (WGS) entry which is preliminary data.</text>
</comment>
<dbReference type="GO" id="GO:0004558">
    <property type="term" value="F:alpha-1,4-glucosidase activity"/>
    <property type="evidence" value="ECO:0007669"/>
    <property type="project" value="UniProtKB-EC"/>
</dbReference>
<feature type="domain" description="Glycosyl hydrolase family 13 catalytic" evidence="4">
    <location>
        <begin position="18"/>
        <end position="403"/>
    </location>
</feature>
<evidence type="ECO:0000313" key="6">
    <source>
        <dbReference type="Proteomes" id="UP000019666"/>
    </source>
</evidence>
<dbReference type="InterPro" id="IPR006047">
    <property type="entry name" value="GH13_cat_dom"/>
</dbReference>
<dbReference type="HOGENOM" id="CLU_006462_2_3_5"/>
<evidence type="ECO:0000256" key="2">
    <source>
        <dbReference type="ARBA" id="ARBA00022801"/>
    </source>
</evidence>
<dbReference type="EC" id="3.2.1.20" evidence="5"/>
<dbReference type="Proteomes" id="UP000019666">
    <property type="component" value="Unassembled WGS sequence"/>
</dbReference>
<reference evidence="5 6" key="1">
    <citation type="submission" date="2013-02" db="EMBL/GenBank/DDBJ databases">
        <authorList>
            <person name="Fiebig A."/>
            <person name="Goeker M."/>
            <person name="Klenk H.-P.P."/>
        </authorList>
    </citation>
    <scope>NUCLEOTIDE SEQUENCE [LARGE SCALE GENOMIC DNA]</scope>
    <source>
        <strain evidence="5 6">DSM 19309</strain>
    </source>
</reference>
<evidence type="ECO:0000256" key="1">
    <source>
        <dbReference type="ARBA" id="ARBA00008061"/>
    </source>
</evidence>
<dbReference type="GO" id="GO:0004556">
    <property type="term" value="F:alpha-amylase activity"/>
    <property type="evidence" value="ECO:0007669"/>
    <property type="project" value="TreeGrafter"/>
</dbReference>
<accession>A0A017HT51</accession>